<sequence length="131" mass="13975">MRTTPAGGVVLVGVLAWISGVLQLFAGVLMLVAGDHPVTGWLHLLVGLATFPVCLAIFRARVWARIVLSVVFLFEIAAVVFALTDLRFLATPAVTSAVLAVFGLVLLYTPSANASFRQATIDRRNRAATAR</sequence>
<evidence type="ECO:0000313" key="3">
    <source>
        <dbReference type="Proteomes" id="UP001610861"/>
    </source>
</evidence>
<gene>
    <name evidence="2" type="ORF">ACH3VR_15705</name>
</gene>
<protein>
    <recommendedName>
        <fullName evidence="4">Integral membrane protein</fullName>
    </recommendedName>
</protein>
<keyword evidence="3" id="KW-1185">Reference proteome</keyword>
<organism evidence="2 3">
    <name type="scientific">Microbacterium alkaliflavum</name>
    <dbReference type="NCBI Taxonomy" id="3248839"/>
    <lineage>
        <taxon>Bacteria</taxon>
        <taxon>Bacillati</taxon>
        <taxon>Actinomycetota</taxon>
        <taxon>Actinomycetes</taxon>
        <taxon>Micrococcales</taxon>
        <taxon>Microbacteriaceae</taxon>
        <taxon>Microbacterium</taxon>
    </lineage>
</organism>
<accession>A0ABW7QAA1</accession>
<reference evidence="2 3" key="1">
    <citation type="submission" date="2024-09" db="EMBL/GenBank/DDBJ databases">
        <authorList>
            <person name="Pan X."/>
        </authorList>
    </citation>
    <scope>NUCLEOTIDE SEQUENCE [LARGE SCALE GENOMIC DNA]</scope>
    <source>
        <strain evidence="2 3">B2969</strain>
    </source>
</reference>
<feature type="transmembrane region" description="Helical" evidence="1">
    <location>
        <begin position="7"/>
        <end position="32"/>
    </location>
</feature>
<feature type="transmembrane region" description="Helical" evidence="1">
    <location>
        <begin position="89"/>
        <end position="108"/>
    </location>
</feature>
<evidence type="ECO:0000256" key="1">
    <source>
        <dbReference type="SAM" id="Phobius"/>
    </source>
</evidence>
<dbReference type="RefSeq" id="WP_397557265.1">
    <property type="nucleotide sequence ID" value="NZ_JBIQWL010000006.1"/>
</dbReference>
<keyword evidence="1" id="KW-0812">Transmembrane</keyword>
<dbReference type="Proteomes" id="UP001610861">
    <property type="component" value="Unassembled WGS sequence"/>
</dbReference>
<feature type="transmembrane region" description="Helical" evidence="1">
    <location>
        <begin position="65"/>
        <end position="83"/>
    </location>
</feature>
<name>A0ABW7QAA1_9MICO</name>
<evidence type="ECO:0008006" key="4">
    <source>
        <dbReference type="Google" id="ProtNLM"/>
    </source>
</evidence>
<comment type="caution">
    <text evidence="2">The sequence shown here is derived from an EMBL/GenBank/DDBJ whole genome shotgun (WGS) entry which is preliminary data.</text>
</comment>
<feature type="transmembrane region" description="Helical" evidence="1">
    <location>
        <begin position="38"/>
        <end position="58"/>
    </location>
</feature>
<proteinExistence type="predicted"/>
<keyword evidence="1" id="KW-1133">Transmembrane helix</keyword>
<keyword evidence="1" id="KW-0472">Membrane</keyword>
<evidence type="ECO:0000313" key="2">
    <source>
        <dbReference type="EMBL" id="MFH8251811.1"/>
    </source>
</evidence>
<dbReference type="EMBL" id="JBIQWL010000006">
    <property type="protein sequence ID" value="MFH8251811.1"/>
    <property type="molecule type" value="Genomic_DNA"/>
</dbReference>